<name>A0A4Z0DAG9_9FIRM</name>
<dbReference type="InterPro" id="IPR021124">
    <property type="entry name" value="CRISPR-assoc_prot_Cas5"/>
</dbReference>
<dbReference type="Proteomes" id="UP000298381">
    <property type="component" value="Unassembled WGS sequence"/>
</dbReference>
<dbReference type="GO" id="GO:0051607">
    <property type="term" value="P:defense response to virus"/>
    <property type="evidence" value="ECO:0007669"/>
    <property type="project" value="UniProtKB-KW"/>
</dbReference>
<dbReference type="GO" id="GO:0043571">
    <property type="term" value="P:maintenance of CRISPR repeat elements"/>
    <property type="evidence" value="ECO:0007669"/>
    <property type="project" value="InterPro"/>
</dbReference>
<dbReference type="NCBIfam" id="TIGR01895">
    <property type="entry name" value="cas_Cas5t"/>
    <property type="match status" value="1"/>
</dbReference>
<gene>
    <name evidence="2" type="primary">cas5b</name>
    <name evidence="2" type="ORF">E4100_00145</name>
</gene>
<dbReference type="AlphaFoldDB" id="A0A4Z0DAG9"/>
<accession>A0A4Z0DAG9</accession>
<dbReference type="NCBIfam" id="TIGR02593">
    <property type="entry name" value="CRISPR_cas5"/>
    <property type="match status" value="1"/>
</dbReference>
<reference evidence="2 3" key="1">
    <citation type="submission" date="2019-03" db="EMBL/GenBank/DDBJ databases">
        <title>Draft genome sequence data and analysis of a Fermenting Bacterium, Soehngenia longevitae strain 1933PT, isolated from petroleum reservoir in Azerbaijan.</title>
        <authorList>
            <person name="Grouzdev D.S."/>
            <person name="Bidzhieva S.K."/>
            <person name="Sokolova D.S."/>
            <person name="Tourova T.P."/>
            <person name="Poltaraus A.B."/>
            <person name="Nazina T.N."/>
        </authorList>
    </citation>
    <scope>NUCLEOTIDE SEQUENCE [LARGE SCALE GENOMIC DNA]</scope>
    <source>
        <strain evidence="2 3">1933P</strain>
    </source>
</reference>
<dbReference type="InterPro" id="IPR013422">
    <property type="entry name" value="CRISPR-assoc_prot_Cas5_N"/>
</dbReference>
<dbReference type="EMBL" id="SRIB01000001">
    <property type="protein sequence ID" value="TFZ41852.1"/>
    <property type="molecule type" value="Genomic_DNA"/>
</dbReference>
<evidence type="ECO:0000313" key="2">
    <source>
        <dbReference type="EMBL" id="TFZ41852.1"/>
    </source>
</evidence>
<dbReference type="Pfam" id="PF09704">
    <property type="entry name" value="Cas_Cas5d"/>
    <property type="match status" value="1"/>
</dbReference>
<comment type="caution">
    <text evidence="2">The sequence shown here is derived from an EMBL/GenBank/DDBJ whole genome shotgun (WGS) entry which is preliminary data.</text>
</comment>
<organism evidence="2 3">
    <name type="scientific">Soehngenia longivitae</name>
    <dbReference type="NCBI Taxonomy" id="2562294"/>
    <lineage>
        <taxon>Bacteria</taxon>
        <taxon>Bacillati</taxon>
        <taxon>Bacillota</taxon>
        <taxon>Tissierellia</taxon>
        <taxon>Tissierellales</taxon>
        <taxon>Tissierellaceae</taxon>
        <taxon>Soehngenia</taxon>
    </lineage>
</organism>
<proteinExistence type="predicted"/>
<evidence type="ECO:0000313" key="3">
    <source>
        <dbReference type="Proteomes" id="UP000298381"/>
    </source>
</evidence>
<keyword evidence="3" id="KW-1185">Reference proteome</keyword>
<keyword evidence="1" id="KW-0051">Antiviral defense</keyword>
<evidence type="ECO:0000256" key="1">
    <source>
        <dbReference type="ARBA" id="ARBA00023118"/>
    </source>
</evidence>
<dbReference type="OrthoDB" id="9782505at2"/>
<protein>
    <submittedName>
        <fullName evidence="2">Type I-B CRISPR-associated protein Cas5</fullName>
    </submittedName>
</protein>
<sequence>MKAVRIVLEQETANYRKPTSFQLKESYPLPPPSTVIGMVHNICGFDEYIPMDVSIQGSYFSRHLDLFTRYEFKNGMTYDQTRHQLKVDEYGVVEGPGYTELLVDVNLMIHIIPKEEAYLDIIFESFLNPREYISLGRREDIASIKEVKMVNINKGKLEEDIELDPNIKAYIKCSDLEDNSIILQGGASGVSYRGTKFKLNKNYQLQNIKNKTIRNWSKVDVIYTSHINIVEDSYALLDEDGNPIFVL</sequence>
<dbReference type="InterPro" id="IPR013337">
    <property type="entry name" value="CRISPR-assoc_prot_Cas5_Tneap"/>
</dbReference>